<dbReference type="Pfam" id="PF00356">
    <property type="entry name" value="LacI"/>
    <property type="match status" value="1"/>
</dbReference>
<dbReference type="PANTHER" id="PTHR30146">
    <property type="entry name" value="LACI-RELATED TRANSCRIPTIONAL REPRESSOR"/>
    <property type="match status" value="1"/>
</dbReference>
<sequence>MIDVAHLAGVSVKTVSRVVNHTPTVDAALTERVLEAIRELGFRRNDVAANLRSGRNTSTIGLVIEDLSNTFYSTIAAAVFEVSHRFNTQLITASSEETTSLEEEIVLDLCQRRVDGLIIVPTGNDQSYLQPEIDMGLPVVFVDRPPAGLNVDSVLIDNRKGARAAVEQLLSEGHRKIAVMVDSLHIYTMRERLIGAEEALCAAEVPPEDHIFEAWPHEPSDAAGVVAHLFDSPSPPTAVFCGNNRILMGAVAELVRRGEKTRVAGFDDFEFAGLLPHPVTVVGYDTPALGTLAAELLFRRIHGETLPPKHELLPTYLAERGIPPARRYG</sequence>
<dbReference type="Gene3D" id="1.10.260.40">
    <property type="entry name" value="lambda repressor-like DNA-binding domains"/>
    <property type="match status" value="1"/>
</dbReference>
<keyword evidence="6" id="KW-1185">Reference proteome</keyword>
<organism evidence="5 6">
    <name type="scientific">Salinactinospora qingdaonensis</name>
    <dbReference type="NCBI Taxonomy" id="702744"/>
    <lineage>
        <taxon>Bacteria</taxon>
        <taxon>Bacillati</taxon>
        <taxon>Actinomycetota</taxon>
        <taxon>Actinomycetes</taxon>
        <taxon>Streptosporangiales</taxon>
        <taxon>Nocardiopsidaceae</taxon>
        <taxon>Salinactinospora</taxon>
    </lineage>
</organism>
<dbReference type="PROSITE" id="PS00356">
    <property type="entry name" value="HTH_LACI_1"/>
    <property type="match status" value="1"/>
</dbReference>
<feature type="domain" description="HTH lacI-type" evidence="4">
    <location>
        <begin position="1"/>
        <end position="53"/>
    </location>
</feature>
<dbReference type="GO" id="GO:0003677">
    <property type="term" value="F:DNA binding"/>
    <property type="evidence" value="ECO:0007669"/>
    <property type="project" value="UniProtKB-KW"/>
</dbReference>
<dbReference type="CDD" id="cd01392">
    <property type="entry name" value="HTH_LacI"/>
    <property type="match status" value="1"/>
</dbReference>
<dbReference type="PROSITE" id="PS50932">
    <property type="entry name" value="HTH_LACI_2"/>
    <property type="match status" value="1"/>
</dbReference>
<evidence type="ECO:0000256" key="3">
    <source>
        <dbReference type="ARBA" id="ARBA00023163"/>
    </source>
</evidence>
<dbReference type="EMBL" id="BAABDD010000003">
    <property type="protein sequence ID" value="GAA3732039.1"/>
    <property type="molecule type" value="Genomic_DNA"/>
</dbReference>
<dbReference type="InterPro" id="IPR001761">
    <property type="entry name" value="Peripla_BP/Lac1_sug-bd_dom"/>
</dbReference>
<protein>
    <submittedName>
        <fullName evidence="5">LacI family DNA-binding transcriptional regulator</fullName>
    </submittedName>
</protein>
<keyword evidence="3" id="KW-0804">Transcription</keyword>
<evidence type="ECO:0000256" key="1">
    <source>
        <dbReference type="ARBA" id="ARBA00023015"/>
    </source>
</evidence>
<evidence type="ECO:0000259" key="4">
    <source>
        <dbReference type="PROSITE" id="PS50932"/>
    </source>
</evidence>
<evidence type="ECO:0000313" key="6">
    <source>
        <dbReference type="Proteomes" id="UP001500908"/>
    </source>
</evidence>
<dbReference type="InterPro" id="IPR000843">
    <property type="entry name" value="HTH_LacI"/>
</dbReference>
<gene>
    <name evidence="5" type="ORF">GCM10022402_10920</name>
</gene>
<accession>A0ABP7F5Z3</accession>
<dbReference type="RefSeq" id="WP_344967914.1">
    <property type="nucleotide sequence ID" value="NZ_BAABDD010000003.1"/>
</dbReference>
<name>A0ABP7F5Z3_9ACTN</name>
<dbReference type="PANTHER" id="PTHR30146:SF109">
    <property type="entry name" value="HTH-TYPE TRANSCRIPTIONAL REGULATOR GALS"/>
    <property type="match status" value="1"/>
</dbReference>
<comment type="caution">
    <text evidence="5">The sequence shown here is derived from an EMBL/GenBank/DDBJ whole genome shotgun (WGS) entry which is preliminary data.</text>
</comment>
<proteinExistence type="predicted"/>
<dbReference type="Gene3D" id="3.40.50.2300">
    <property type="match status" value="2"/>
</dbReference>
<evidence type="ECO:0000256" key="2">
    <source>
        <dbReference type="ARBA" id="ARBA00023125"/>
    </source>
</evidence>
<dbReference type="SUPFAM" id="SSF53822">
    <property type="entry name" value="Periplasmic binding protein-like I"/>
    <property type="match status" value="1"/>
</dbReference>
<dbReference type="InterPro" id="IPR028082">
    <property type="entry name" value="Peripla_BP_I"/>
</dbReference>
<dbReference type="SMART" id="SM00354">
    <property type="entry name" value="HTH_LACI"/>
    <property type="match status" value="1"/>
</dbReference>
<dbReference type="CDD" id="cd06267">
    <property type="entry name" value="PBP1_LacI_sugar_binding-like"/>
    <property type="match status" value="1"/>
</dbReference>
<keyword evidence="1" id="KW-0805">Transcription regulation</keyword>
<dbReference type="InterPro" id="IPR010982">
    <property type="entry name" value="Lambda_DNA-bd_dom_sf"/>
</dbReference>
<reference evidence="6" key="1">
    <citation type="journal article" date="2019" name="Int. J. Syst. Evol. Microbiol.">
        <title>The Global Catalogue of Microorganisms (GCM) 10K type strain sequencing project: providing services to taxonomists for standard genome sequencing and annotation.</title>
        <authorList>
            <consortium name="The Broad Institute Genomics Platform"/>
            <consortium name="The Broad Institute Genome Sequencing Center for Infectious Disease"/>
            <person name="Wu L."/>
            <person name="Ma J."/>
        </authorList>
    </citation>
    <scope>NUCLEOTIDE SEQUENCE [LARGE SCALE GENOMIC DNA]</scope>
    <source>
        <strain evidence="6">JCM 17137</strain>
    </source>
</reference>
<dbReference type="SUPFAM" id="SSF47413">
    <property type="entry name" value="lambda repressor-like DNA-binding domains"/>
    <property type="match status" value="1"/>
</dbReference>
<keyword evidence="2 5" id="KW-0238">DNA-binding</keyword>
<dbReference type="Pfam" id="PF00532">
    <property type="entry name" value="Peripla_BP_1"/>
    <property type="match status" value="1"/>
</dbReference>
<dbReference type="Proteomes" id="UP001500908">
    <property type="component" value="Unassembled WGS sequence"/>
</dbReference>
<evidence type="ECO:0000313" key="5">
    <source>
        <dbReference type="EMBL" id="GAA3732039.1"/>
    </source>
</evidence>